<dbReference type="Proteomes" id="UP000616151">
    <property type="component" value="Unassembled WGS sequence"/>
</dbReference>
<comment type="caution">
    <text evidence="1">The sequence shown here is derived from an EMBL/GenBank/DDBJ whole genome shotgun (WGS) entry which is preliminary data.</text>
</comment>
<keyword evidence="1" id="KW-0032">Aminotransferase</keyword>
<dbReference type="EMBL" id="JAENHL010000004">
    <property type="protein sequence ID" value="MBK1865311.1"/>
    <property type="molecule type" value="Genomic_DNA"/>
</dbReference>
<accession>A0ACC5QYN0</accession>
<evidence type="ECO:0000313" key="2">
    <source>
        <dbReference type="Proteomes" id="UP000616151"/>
    </source>
</evidence>
<proteinExistence type="predicted"/>
<reference evidence="1" key="1">
    <citation type="submission" date="2021-01" db="EMBL/GenBank/DDBJ databases">
        <authorList>
            <person name="Sun Q."/>
        </authorList>
    </citation>
    <scope>NUCLEOTIDE SEQUENCE</scope>
    <source>
        <strain evidence="1">YIM B02566</strain>
    </source>
</reference>
<keyword evidence="2" id="KW-1185">Reference proteome</keyword>
<evidence type="ECO:0000313" key="1">
    <source>
        <dbReference type="EMBL" id="MBK1865311.1"/>
    </source>
</evidence>
<keyword evidence="1" id="KW-0808">Transferase</keyword>
<gene>
    <name evidence="1" type="ORF">JHL16_03020</name>
</gene>
<organism evidence="1 2">
    <name type="scientific">Taklimakanibacter albus</name>
    <dbReference type="NCBI Taxonomy" id="2800327"/>
    <lineage>
        <taxon>Bacteria</taxon>
        <taxon>Pseudomonadati</taxon>
        <taxon>Pseudomonadota</taxon>
        <taxon>Alphaproteobacteria</taxon>
        <taxon>Hyphomicrobiales</taxon>
        <taxon>Aestuariivirgaceae</taxon>
        <taxon>Taklimakanibacter</taxon>
    </lineage>
</organism>
<name>A0ACC5QYN0_9HYPH</name>
<sequence length="397" mass="42090">MSIYEEFGVEPIINAVGWATRLGGYVMDDAVVSAMAQAARHSVDMTELQAAASKVISELTGAEAGLVTSGAAAGLLLATAACVTGADPSKMARLPETEGMRNTVIVPRSHRNLYDHAVRTAGVRLVEVGVPDRFSGAGSRDCEPWEIEAAITKDTAAILYVATPWARPSLDQVVEVGRRHGVPVIIDAAAQLPPASNLKAFIAAGADLVAYSGGKAIGGPQSSGILCGRRDLIEAAALQMLDLDVVDELWLPPKQYIDRSGLRGVPPHGIGRPCKVGKEEIIGLLVALRQFVKRDEKGAVEAWSGLTRELHAQVEGIAGCTARMATSKWGADVLDLIFPGDDAGKRAAAVARELQTGKPAIVADLSKLYEGVIRINPYCLRPEQVRIIAGRLRQITK</sequence>
<protein>
    <submittedName>
        <fullName evidence="1">DegT/DnrJ/EryC1/StrS family aminotransferase</fullName>
    </submittedName>
</protein>